<name>A0A6C8GIX1_SALET</name>
<protein>
    <submittedName>
        <fullName evidence="1">Uncharacterized protein</fullName>
    </submittedName>
</protein>
<dbReference type="AlphaFoldDB" id="A0A6C8GIX1"/>
<dbReference type="EMBL" id="AFCI01001406">
    <property type="protein sequence ID" value="EHC32855.1"/>
    <property type="molecule type" value="Genomic_DNA"/>
</dbReference>
<sequence length="46" mass="5035">MRAIPAAAGWTLIPGAAIPILCPLRAGWRDSNFFVNFACRIAHVRL</sequence>
<evidence type="ECO:0000313" key="2">
    <source>
        <dbReference type="Proteomes" id="UP000004906"/>
    </source>
</evidence>
<proteinExistence type="predicted"/>
<reference evidence="1 2" key="1">
    <citation type="journal article" date="2011" name="BMC Genomics">
        <title>Genome sequencing reveals diversification of virulence factor content and possible host adaptation in distinct subpopulations of Salmonella enterica.</title>
        <authorList>
            <person name="den Bakker H.C."/>
            <person name="Moreno Switt A.I."/>
            <person name="Govoni G."/>
            <person name="Cummings C.A."/>
            <person name="Ranieri M.L."/>
            <person name="Degoricija L."/>
            <person name="Hoelzer K."/>
            <person name="Rodriguez-Rivera L.D."/>
            <person name="Brown S."/>
            <person name="Bolchacova E."/>
            <person name="Furtado M.R."/>
            <person name="Wiedmann M."/>
        </authorList>
    </citation>
    <scope>NUCLEOTIDE SEQUENCE [LARGE SCALE GENOMIC DNA]</scope>
    <source>
        <strain evidence="1 2">A4-669</strain>
    </source>
</reference>
<comment type="caution">
    <text evidence="1">The sequence shown here is derived from an EMBL/GenBank/DDBJ whole genome shotgun (WGS) entry which is preliminary data.</text>
</comment>
<dbReference type="Proteomes" id="UP000004906">
    <property type="component" value="Unassembled WGS sequence"/>
</dbReference>
<accession>A0A6C8GIX1</accession>
<evidence type="ECO:0000313" key="1">
    <source>
        <dbReference type="EMBL" id="EHC32855.1"/>
    </source>
</evidence>
<gene>
    <name evidence="1" type="ORF">LTSEADE_4157</name>
</gene>
<organism evidence="1 2">
    <name type="scientific">Salmonella enterica subsp. enterica serovar Adelaide str. A4-669</name>
    <dbReference type="NCBI Taxonomy" id="913063"/>
    <lineage>
        <taxon>Bacteria</taxon>
        <taxon>Pseudomonadati</taxon>
        <taxon>Pseudomonadota</taxon>
        <taxon>Gammaproteobacteria</taxon>
        <taxon>Enterobacterales</taxon>
        <taxon>Enterobacteriaceae</taxon>
        <taxon>Salmonella</taxon>
    </lineage>
</organism>